<keyword evidence="2" id="KW-1185">Reference proteome</keyword>
<evidence type="ECO:0000313" key="2">
    <source>
        <dbReference type="Proteomes" id="UP000060778"/>
    </source>
</evidence>
<dbReference type="STRING" id="940295.EYM_01000"/>
<sequence>MLVQAREHIDRYGSLDSEGRTLVSKAIRLLKSEGLRVNWRDLRKQWDVEKLDKLIGRVANVVECLERANRCETRDERECEMECFWDSE</sequence>
<protein>
    <submittedName>
        <fullName evidence="1">Uncharacterized protein</fullName>
    </submittedName>
</protein>
<dbReference type="AlphaFoldDB" id="A0A0U3FJU3"/>
<dbReference type="KEGG" id="iis:EYM_01000"/>
<evidence type="ECO:0000313" key="1">
    <source>
        <dbReference type="EMBL" id="ALU12166.1"/>
    </source>
</evidence>
<proteinExistence type="predicted"/>
<accession>A0A0U3FJU3</accession>
<dbReference type="EMBL" id="CP006867">
    <property type="protein sequence ID" value="ALU12166.1"/>
    <property type="molecule type" value="Genomic_DNA"/>
</dbReference>
<gene>
    <name evidence="1" type="ORF">EYM_01000</name>
</gene>
<reference evidence="1 2" key="1">
    <citation type="submission" date="2013-11" db="EMBL/GenBank/DDBJ databases">
        <title>Comparative genomics of Ignicoccus.</title>
        <authorList>
            <person name="Podar M."/>
        </authorList>
    </citation>
    <scope>NUCLEOTIDE SEQUENCE [LARGE SCALE GENOMIC DNA]</scope>
    <source>
        <strain evidence="1 2">DSM 13165</strain>
    </source>
</reference>
<dbReference type="Proteomes" id="UP000060778">
    <property type="component" value="Chromosome"/>
</dbReference>
<organism evidence="1 2">
    <name type="scientific">Ignicoccus islandicus DSM 13165</name>
    <dbReference type="NCBI Taxonomy" id="940295"/>
    <lineage>
        <taxon>Archaea</taxon>
        <taxon>Thermoproteota</taxon>
        <taxon>Thermoprotei</taxon>
        <taxon>Desulfurococcales</taxon>
        <taxon>Desulfurococcaceae</taxon>
        <taxon>Ignicoccus</taxon>
    </lineage>
</organism>
<name>A0A0U3FJU3_9CREN</name>